<dbReference type="SUPFAM" id="SSF52980">
    <property type="entry name" value="Restriction endonuclease-like"/>
    <property type="match status" value="1"/>
</dbReference>
<gene>
    <name evidence="4" type="ORF">GCM10023205_03070</name>
</gene>
<keyword evidence="5" id="KW-1185">Reference proteome</keyword>
<feature type="region of interest" description="Disordered" evidence="1">
    <location>
        <begin position="210"/>
        <end position="233"/>
    </location>
</feature>
<dbReference type="InterPro" id="IPR052906">
    <property type="entry name" value="Type_IV_Methyl-Rstrct_Enzyme"/>
</dbReference>
<keyword evidence="2" id="KW-0812">Transmembrane</keyword>
<feature type="compositionally biased region" description="Basic residues" evidence="1">
    <location>
        <begin position="224"/>
        <end position="233"/>
    </location>
</feature>
<reference evidence="5" key="1">
    <citation type="journal article" date="2019" name="Int. J. Syst. Evol. Microbiol.">
        <title>The Global Catalogue of Microorganisms (GCM) 10K type strain sequencing project: providing services to taxonomists for standard genome sequencing and annotation.</title>
        <authorList>
            <consortium name="The Broad Institute Genomics Platform"/>
            <consortium name="The Broad Institute Genome Sequencing Center for Infectious Disease"/>
            <person name="Wu L."/>
            <person name="Ma J."/>
        </authorList>
    </citation>
    <scope>NUCLEOTIDE SEQUENCE [LARGE SCALE GENOMIC DNA]</scope>
    <source>
        <strain evidence="5">JCM 17986</strain>
    </source>
</reference>
<evidence type="ECO:0000256" key="1">
    <source>
        <dbReference type="SAM" id="MobiDB-lite"/>
    </source>
</evidence>
<dbReference type="EMBL" id="BAABHS010000001">
    <property type="protein sequence ID" value="GAA4946635.1"/>
    <property type="molecule type" value="Genomic_DNA"/>
</dbReference>
<proteinExistence type="predicted"/>
<dbReference type="RefSeq" id="WP_345673360.1">
    <property type="nucleotide sequence ID" value="NZ_BAABHS010000001.1"/>
</dbReference>
<dbReference type="InterPro" id="IPR011335">
    <property type="entry name" value="Restrct_endonuc-II-like"/>
</dbReference>
<evidence type="ECO:0000256" key="2">
    <source>
        <dbReference type="SAM" id="Phobius"/>
    </source>
</evidence>
<comment type="caution">
    <text evidence="4">The sequence shown here is derived from an EMBL/GenBank/DDBJ whole genome shotgun (WGS) entry which is preliminary data.</text>
</comment>
<accession>A0ABP9GLB3</accession>
<organism evidence="4 5">
    <name type="scientific">Yinghuangia aomiensis</name>
    <dbReference type="NCBI Taxonomy" id="676205"/>
    <lineage>
        <taxon>Bacteria</taxon>
        <taxon>Bacillati</taxon>
        <taxon>Actinomycetota</taxon>
        <taxon>Actinomycetes</taxon>
        <taxon>Kitasatosporales</taxon>
        <taxon>Streptomycetaceae</taxon>
        <taxon>Yinghuangia</taxon>
    </lineage>
</organism>
<sequence>MARRQAYGTPRRRSWAALGALLVLVEGVGIGAWIAVREDDRAEVPWLLGVSCAVGGAAAVAAWWRLTRGGRTAQPPWDRLGYARTSVLHTLGRMDPVRLGDHVAELCARDGVREVETSRVAGDARSVDVLGTLADGTRVVVRCRTESHASTVSGAVVERFGAVAAYAGRTLVLASTAGSFSPKARALAGRVQLVDQRALARWQVDGEVPAGLAAPAPVPEPGKARKPGRSPAS</sequence>
<feature type="transmembrane region" description="Helical" evidence="2">
    <location>
        <begin position="46"/>
        <end position="64"/>
    </location>
</feature>
<keyword evidence="2" id="KW-0472">Membrane</keyword>
<evidence type="ECO:0000259" key="3">
    <source>
        <dbReference type="Pfam" id="PF04471"/>
    </source>
</evidence>
<dbReference type="PANTHER" id="PTHR30015">
    <property type="entry name" value="MRR RESTRICTION SYSTEM PROTEIN"/>
    <property type="match status" value="1"/>
</dbReference>
<evidence type="ECO:0000313" key="5">
    <source>
        <dbReference type="Proteomes" id="UP001500466"/>
    </source>
</evidence>
<dbReference type="Proteomes" id="UP001500466">
    <property type="component" value="Unassembled WGS sequence"/>
</dbReference>
<dbReference type="PANTHER" id="PTHR30015:SF6">
    <property type="entry name" value="SLL1429 PROTEIN"/>
    <property type="match status" value="1"/>
</dbReference>
<protein>
    <recommendedName>
        <fullName evidence="3">Restriction endonuclease type IV Mrr domain-containing protein</fullName>
    </recommendedName>
</protein>
<dbReference type="Pfam" id="PF04471">
    <property type="entry name" value="Mrr_cat"/>
    <property type="match status" value="1"/>
</dbReference>
<feature type="domain" description="Restriction endonuclease type IV Mrr" evidence="3">
    <location>
        <begin position="93"/>
        <end position="202"/>
    </location>
</feature>
<dbReference type="InterPro" id="IPR007560">
    <property type="entry name" value="Restrct_endonuc_IV_Mrr"/>
</dbReference>
<feature type="transmembrane region" description="Helical" evidence="2">
    <location>
        <begin position="15"/>
        <end position="34"/>
    </location>
</feature>
<keyword evidence="2" id="KW-1133">Transmembrane helix</keyword>
<name>A0ABP9GLB3_9ACTN</name>
<evidence type="ECO:0000313" key="4">
    <source>
        <dbReference type="EMBL" id="GAA4946635.1"/>
    </source>
</evidence>